<keyword evidence="3" id="KW-1185">Reference proteome</keyword>
<dbReference type="InterPro" id="IPR045728">
    <property type="entry name" value="DUF6082"/>
</dbReference>
<comment type="caution">
    <text evidence="2">The sequence shown here is derived from an EMBL/GenBank/DDBJ whole genome shotgun (WGS) entry which is preliminary data.</text>
</comment>
<accession>A0A2T0Q9E4</accession>
<evidence type="ECO:0000313" key="3">
    <source>
        <dbReference type="Proteomes" id="UP000237846"/>
    </source>
</evidence>
<keyword evidence="1" id="KW-1133">Transmembrane helix</keyword>
<sequence>MVAFLGVALVGIGLTAASPLALDAIGGAVGYWERLSLIGQTYGAAGAFLSVLALVGVVVTLVFQAQENRRAREETRRQAMAGLLMMAIEDPDLDACWGPVPPDEDVRERRRQLYLNMIVSQWEMSFETRSLPEARLRPIAREMFEGAPGRRFWERAGKVRLETSDSRLTRRFHEILDEEYRRARLAVPPEPVPSEPGRSATPALRPAAVAGVLAGAAAAVGALAVVVRRLRGGAGRA</sequence>
<feature type="transmembrane region" description="Helical" evidence="1">
    <location>
        <begin position="207"/>
        <end position="227"/>
    </location>
</feature>
<name>A0A2T0Q9E4_9ACTN</name>
<feature type="transmembrane region" description="Helical" evidence="1">
    <location>
        <begin position="41"/>
        <end position="63"/>
    </location>
</feature>
<dbReference type="Pfam" id="PF19560">
    <property type="entry name" value="DUF6082"/>
    <property type="match status" value="1"/>
</dbReference>
<proteinExistence type="predicted"/>
<gene>
    <name evidence="2" type="ORF">CLV72_102119</name>
</gene>
<keyword evidence="1" id="KW-0472">Membrane</keyword>
<evidence type="ECO:0000313" key="2">
    <source>
        <dbReference type="EMBL" id="PRY00488.1"/>
    </source>
</evidence>
<reference evidence="2 3" key="1">
    <citation type="submission" date="2018-03" db="EMBL/GenBank/DDBJ databases">
        <title>Genomic Encyclopedia of Archaeal and Bacterial Type Strains, Phase II (KMG-II): from individual species to whole genera.</title>
        <authorList>
            <person name="Goeker M."/>
        </authorList>
    </citation>
    <scope>NUCLEOTIDE SEQUENCE [LARGE SCALE GENOMIC DNA]</scope>
    <source>
        <strain evidence="2 3">DSM 45601</strain>
    </source>
</reference>
<keyword evidence="1" id="KW-0812">Transmembrane</keyword>
<organism evidence="2 3">
    <name type="scientific">Allonocardiopsis opalescens</name>
    <dbReference type="NCBI Taxonomy" id="1144618"/>
    <lineage>
        <taxon>Bacteria</taxon>
        <taxon>Bacillati</taxon>
        <taxon>Actinomycetota</taxon>
        <taxon>Actinomycetes</taxon>
        <taxon>Streptosporangiales</taxon>
        <taxon>Allonocardiopsis</taxon>
    </lineage>
</organism>
<dbReference type="Proteomes" id="UP000237846">
    <property type="component" value="Unassembled WGS sequence"/>
</dbReference>
<protein>
    <submittedName>
        <fullName evidence="2">Uncharacterized protein</fullName>
    </submittedName>
</protein>
<evidence type="ECO:0000256" key="1">
    <source>
        <dbReference type="SAM" id="Phobius"/>
    </source>
</evidence>
<dbReference type="AlphaFoldDB" id="A0A2T0Q9E4"/>
<dbReference type="EMBL" id="PVZC01000002">
    <property type="protein sequence ID" value="PRY00488.1"/>
    <property type="molecule type" value="Genomic_DNA"/>
</dbReference>